<dbReference type="SUPFAM" id="SSF50891">
    <property type="entry name" value="Cyclophilin-like"/>
    <property type="match status" value="1"/>
</dbReference>
<accession>A0A8H8DI31</accession>
<evidence type="ECO:0000313" key="7">
    <source>
        <dbReference type="Proteomes" id="UP000673691"/>
    </source>
</evidence>
<keyword evidence="7" id="KW-1185">Reference proteome</keyword>
<dbReference type="PANTHER" id="PTHR11071:SF561">
    <property type="entry name" value="PEPTIDYL-PROLYL CIS-TRANS ISOMERASE D-RELATED"/>
    <property type="match status" value="1"/>
</dbReference>
<proteinExistence type="predicted"/>
<feature type="non-terminal residue" evidence="6">
    <location>
        <position position="1"/>
    </location>
</feature>
<gene>
    <name evidence="6" type="ORF">BJ554DRAFT_572</name>
</gene>
<evidence type="ECO:0000256" key="4">
    <source>
        <dbReference type="ARBA" id="ARBA00023235"/>
    </source>
</evidence>
<evidence type="ECO:0000256" key="1">
    <source>
        <dbReference type="ARBA" id="ARBA00000971"/>
    </source>
</evidence>
<dbReference type="Gene3D" id="2.40.100.10">
    <property type="entry name" value="Cyclophilin-like"/>
    <property type="match status" value="1"/>
</dbReference>
<evidence type="ECO:0000256" key="2">
    <source>
        <dbReference type="ARBA" id="ARBA00013194"/>
    </source>
</evidence>
<evidence type="ECO:0000256" key="3">
    <source>
        <dbReference type="ARBA" id="ARBA00023110"/>
    </source>
</evidence>
<dbReference type="OrthoDB" id="193499at2759"/>
<dbReference type="PROSITE" id="PS50072">
    <property type="entry name" value="CSA_PPIASE_2"/>
    <property type="match status" value="1"/>
</dbReference>
<dbReference type="EMBL" id="JAEFCI010007416">
    <property type="protein sequence ID" value="KAG5459081.1"/>
    <property type="molecule type" value="Genomic_DNA"/>
</dbReference>
<organism evidence="6 7">
    <name type="scientific">Olpidium bornovanus</name>
    <dbReference type="NCBI Taxonomy" id="278681"/>
    <lineage>
        <taxon>Eukaryota</taxon>
        <taxon>Fungi</taxon>
        <taxon>Fungi incertae sedis</taxon>
        <taxon>Olpidiomycota</taxon>
        <taxon>Olpidiomycotina</taxon>
        <taxon>Olpidiomycetes</taxon>
        <taxon>Olpidiales</taxon>
        <taxon>Olpidiaceae</taxon>
        <taxon>Olpidium</taxon>
    </lineage>
</organism>
<dbReference type="GO" id="GO:0016018">
    <property type="term" value="F:cyclosporin A binding"/>
    <property type="evidence" value="ECO:0007669"/>
    <property type="project" value="TreeGrafter"/>
</dbReference>
<comment type="caution">
    <text evidence="6">The sequence shown here is derived from an EMBL/GenBank/DDBJ whole genome shotgun (WGS) entry which is preliminary data.</text>
</comment>
<sequence>LPSTASSPRCGKPGAIFAIPAAVDLTLFCCFPHLSLQFMCQGGDFTNHNGTGGKSIYGKTFKDENFDLKVGNRFVYKTDDHARCYILSMANAGPGTNGSQFFLCTVKTEWLDGANIFHLCHLFLPSARNRKHVVFGKVVEGMDVVDEIEKYGSESGKTRAKIVIADCGQLLHALHASLARCDFHRPAPFRRSPACPCTSKNSEKLAYGMEDRCRMSSLFVAAAALACLGGHCLGGVVSASASGVSSVLCGENNEKRCGILTHILASPAQAGEPGTSLALFLNCRDVSGFAPGINDEPAVIEKFSWYFR</sequence>
<dbReference type="PRINTS" id="PR00153">
    <property type="entry name" value="CSAPPISMRASE"/>
</dbReference>
<dbReference type="InterPro" id="IPR002130">
    <property type="entry name" value="Cyclophilin-type_PPIase_dom"/>
</dbReference>
<comment type="catalytic activity">
    <reaction evidence="1">
        <text>[protein]-peptidylproline (omega=180) = [protein]-peptidylproline (omega=0)</text>
        <dbReference type="Rhea" id="RHEA:16237"/>
        <dbReference type="Rhea" id="RHEA-COMP:10747"/>
        <dbReference type="Rhea" id="RHEA-COMP:10748"/>
        <dbReference type="ChEBI" id="CHEBI:83833"/>
        <dbReference type="ChEBI" id="CHEBI:83834"/>
        <dbReference type="EC" id="5.2.1.8"/>
    </reaction>
</comment>
<dbReference type="Proteomes" id="UP000673691">
    <property type="component" value="Unassembled WGS sequence"/>
</dbReference>
<name>A0A8H8DI31_9FUNG</name>
<evidence type="ECO:0000313" key="6">
    <source>
        <dbReference type="EMBL" id="KAG5459081.1"/>
    </source>
</evidence>
<dbReference type="AlphaFoldDB" id="A0A8H8DI31"/>
<reference evidence="6 7" key="1">
    <citation type="journal article" name="Sci. Rep.">
        <title>Genome-scale phylogenetic analyses confirm Olpidium as the closest living zoosporic fungus to the non-flagellated, terrestrial fungi.</title>
        <authorList>
            <person name="Chang Y."/>
            <person name="Rochon D."/>
            <person name="Sekimoto S."/>
            <person name="Wang Y."/>
            <person name="Chovatia M."/>
            <person name="Sandor L."/>
            <person name="Salamov A."/>
            <person name="Grigoriev I.V."/>
            <person name="Stajich J.E."/>
            <person name="Spatafora J.W."/>
        </authorList>
    </citation>
    <scope>NUCLEOTIDE SEQUENCE [LARGE SCALE GENOMIC DNA]</scope>
    <source>
        <strain evidence="6">S191</strain>
    </source>
</reference>
<dbReference type="InterPro" id="IPR029000">
    <property type="entry name" value="Cyclophilin-like_dom_sf"/>
</dbReference>
<evidence type="ECO:0000259" key="5">
    <source>
        <dbReference type="PROSITE" id="PS50072"/>
    </source>
</evidence>
<keyword evidence="3" id="KW-0697">Rotamase</keyword>
<dbReference type="GO" id="GO:0006457">
    <property type="term" value="P:protein folding"/>
    <property type="evidence" value="ECO:0007669"/>
    <property type="project" value="TreeGrafter"/>
</dbReference>
<dbReference type="GO" id="GO:0005737">
    <property type="term" value="C:cytoplasm"/>
    <property type="evidence" value="ECO:0007669"/>
    <property type="project" value="TreeGrafter"/>
</dbReference>
<keyword evidence="4" id="KW-0413">Isomerase</keyword>
<dbReference type="EC" id="5.2.1.8" evidence="2"/>
<dbReference type="Pfam" id="PF00160">
    <property type="entry name" value="Pro_isomerase"/>
    <property type="match status" value="1"/>
</dbReference>
<feature type="domain" description="PPIase cyclophilin-type" evidence="5">
    <location>
        <begin position="1"/>
        <end position="169"/>
    </location>
</feature>
<dbReference type="GO" id="GO:0003755">
    <property type="term" value="F:peptidyl-prolyl cis-trans isomerase activity"/>
    <property type="evidence" value="ECO:0007669"/>
    <property type="project" value="UniProtKB-KW"/>
</dbReference>
<dbReference type="PANTHER" id="PTHR11071">
    <property type="entry name" value="PEPTIDYL-PROLYL CIS-TRANS ISOMERASE"/>
    <property type="match status" value="1"/>
</dbReference>
<protein>
    <recommendedName>
        <fullName evidence="2">peptidylprolyl isomerase</fullName>
        <ecNumber evidence="2">5.2.1.8</ecNumber>
    </recommendedName>
</protein>